<feature type="transmembrane region" description="Helical" evidence="1">
    <location>
        <begin position="165"/>
        <end position="188"/>
    </location>
</feature>
<name>A0A1T4KLA4_9ACTN</name>
<evidence type="ECO:0000256" key="1">
    <source>
        <dbReference type="SAM" id="Phobius"/>
    </source>
</evidence>
<evidence type="ECO:0000313" key="2">
    <source>
        <dbReference type="EMBL" id="SJZ43181.1"/>
    </source>
</evidence>
<dbReference type="Proteomes" id="UP000190637">
    <property type="component" value="Unassembled WGS sequence"/>
</dbReference>
<feature type="transmembrane region" description="Helical" evidence="1">
    <location>
        <begin position="97"/>
        <end position="123"/>
    </location>
</feature>
<keyword evidence="3" id="KW-1185">Reference proteome</keyword>
<dbReference type="RefSeq" id="WP_078759838.1">
    <property type="nucleotide sequence ID" value="NZ_FUWS01000001.1"/>
</dbReference>
<feature type="transmembrane region" description="Helical" evidence="1">
    <location>
        <begin position="210"/>
        <end position="235"/>
    </location>
</feature>
<feature type="transmembrane region" description="Helical" evidence="1">
    <location>
        <begin position="58"/>
        <end position="76"/>
    </location>
</feature>
<protein>
    <submittedName>
        <fullName evidence="2">ABC-2 family transporter protein</fullName>
    </submittedName>
</protein>
<organism evidence="2 3">
    <name type="scientific">Marinactinospora thermotolerans DSM 45154</name>
    <dbReference type="NCBI Taxonomy" id="1122192"/>
    <lineage>
        <taxon>Bacteria</taxon>
        <taxon>Bacillati</taxon>
        <taxon>Actinomycetota</taxon>
        <taxon>Actinomycetes</taxon>
        <taxon>Streptosporangiales</taxon>
        <taxon>Nocardiopsidaceae</taxon>
        <taxon>Marinactinospora</taxon>
    </lineage>
</organism>
<dbReference type="AlphaFoldDB" id="A0A1T4KLA4"/>
<feature type="transmembrane region" description="Helical" evidence="1">
    <location>
        <begin position="135"/>
        <end position="158"/>
    </location>
</feature>
<proteinExistence type="predicted"/>
<feature type="transmembrane region" description="Helical" evidence="1">
    <location>
        <begin position="17"/>
        <end position="38"/>
    </location>
</feature>
<keyword evidence="1" id="KW-0472">Membrane</keyword>
<sequence>MRTLIANELRKIRRERFVWAVLVLNVVPFAMVVVNHVVNGGDPTLEGFYFTFHNQYTMVLPLVVCATVAACFHTEFRNGTYFEWLTCGRSRPALWAAKLTVACCLVVVLAAVNHVGLVLFFLAENPDAGLLRMSAAYWLLVGVSIASVALLCALLTLLTRNVVIVNVFGIGLTVATLVFMAADFSYLIPTCFAYRLSVGMIVPDAAYPDLGLALAVGWSVTALFLLLPLLANLLVITRRRYLR</sequence>
<evidence type="ECO:0000313" key="3">
    <source>
        <dbReference type="Proteomes" id="UP000190637"/>
    </source>
</evidence>
<reference evidence="2 3" key="1">
    <citation type="submission" date="2017-02" db="EMBL/GenBank/DDBJ databases">
        <authorList>
            <person name="Peterson S.W."/>
        </authorList>
    </citation>
    <scope>NUCLEOTIDE SEQUENCE [LARGE SCALE GENOMIC DNA]</scope>
    <source>
        <strain evidence="2 3">DSM 45154</strain>
    </source>
</reference>
<dbReference type="Pfam" id="PF12730">
    <property type="entry name" value="ABC2_membrane_4"/>
    <property type="match status" value="1"/>
</dbReference>
<dbReference type="OrthoDB" id="3436139at2"/>
<keyword evidence="1" id="KW-1133">Transmembrane helix</keyword>
<accession>A0A1T4KLA4</accession>
<dbReference type="STRING" id="1122192.SAMN02745673_00441"/>
<dbReference type="EMBL" id="FUWS01000001">
    <property type="protein sequence ID" value="SJZ43181.1"/>
    <property type="molecule type" value="Genomic_DNA"/>
</dbReference>
<keyword evidence="1" id="KW-0812">Transmembrane</keyword>
<gene>
    <name evidence="2" type="ORF">SAMN02745673_00441</name>
</gene>